<evidence type="ECO:0000259" key="5">
    <source>
        <dbReference type="Pfam" id="PF02464"/>
    </source>
</evidence>
<dbReference type="Gene3D" id="3.90.950.20">
    <property type="entry name" value="CinA-like"/>
    <property type="match status" value="1"/>
</dbReference>
<evidence type="ECO:0000256" key="3">
    <source>
        <dbReference type="ARBA" id="ARBA00022670"/>
    </source>
</evidence>
<dbReference type="GO" id="GO:0008233">
    <property type="term" value="F:peptidase activity"/>
    <property type="evidence" value="ECO:0007669"/>
    <property type="project" value="UniProtKB-KW"/>
</dbReference>
<reference evidence="7" key="1">
    <citation type="submission" date="2021-02" db="EMBL/GenBank/DDBJ databases">
        <authorList>
            <person name="Dougan E. K."/>
            <person name="Rhodes N."/>
            <person name="Thang M."/>
            <person name="Chan C."/>
        </authorList>
    </citation>
    <scope>NUCLEOTIDE SEQUENCE</scope>
</reference>
<evidence type="ECO:0000259" key="6">
    <source>
        <dbReference type="Pfam" id="PF05903"/>
    </source>
</evidence>
<dbReference type="Pfam" id="PF02464">
    <property type="entry name" value="CinA"/>
    <property type="match status" value="1"/>
</dbReference>
<dbReference type="Gene3D" id="3.90.1720.30">
    <property type="entry name" value="PPPDE domains"/>
    <property type="match status" value="1"/>
</dbReference>
<evidence type="ECO:0000313" key="8">
    <source>
        <dbReference type="Proteomes" id="UP000626109"/>
    </source>
</evidence>
<dbReference type="InterPro" id="IPR038792">
    <property type="entry name" value="CFAP97D1/2"/>
</dbReference>
<protein>
    <recommendedName>
        <fullName evidence="9">PPPDE domain-containing protein</fullName>
    </recommendedName>
</protein>
<gene>
    <name evidence="7" type="ORF">PGLA2088_LOCUS29777</name>
</gene>
<dbReference type="Pfam" id="PF13879">
    <property type="entry name" value="Hmw_CFAP97"/>
    <property type="match status" value="2"/>
</dbReference>
<keyword evidence="4" id="KW-0378">Hydrolase</keyword>
<dbReference type="InterPro" id="IPR036653">
    <property type="entry name" value="CinA-like_C"/>
</dbReference>
<comment type="similarity">
    <text evidence="2">Belongs to the CFAP97 family.</text>
</comment>
<evidence type="ECO:0000313" key="7">
    <source>
        <dbReference type="EMBL" id="CAE8696311.1"/>
    </source>
</evidence>
<evidence type="ECO:0000256" key="4">
    <source>
        <dbReference type="ARBA" id="ARBA00022801"/>
    </source>
</evidence>
<dbReference type="AlphaFoldDB" id="A0A813K6X6"/>
<dbReference type="InterPro" id="IPR008580">
    <property type="entry name" value="PPPDE_dom"/>
</dbReference>
<evidence type="ECO:0000256" key="1">
    <source>
        <dbReference type="ARBA" id="ARBA00008140"/>
    </source>
</evidence>
<name>A0A813K6X6_POLGL</name>
<comment type="similarity">
    <text evidence="1">Belongs to the DeSI family.</text>
</comment>
<evidence type="ECO:0000256" key="2">
    <source>
        <dbReference type="ARBA" id="ARBA00008315"/>
    </source>
</evidence>
<dbReference type="PANTHER" id="PTHR33768">
    <property type="entry name" value="MIP11318P"/>
    <property type="match status" value="1"/>
</dbReference>
<proteinExistence type="inferred from homology"/>
<dbReference type="Proteomes" id="UP000626109">
    <property type="component" value="Unassembled WGS sequence"/>
</dbReference>
<dbReference type="InterPro" id="IPR042266">
    <property type="entry name" value="PPPDE_sf"/>
</dbReference>
<dbReference type="SUPFAM" id="SSF142433">
    <property type="entry name" value="CinA-like"/>
    <property type="match status" value="1"/>
</dbReference>
<keyword evidence="3" id="KW-0645">Protease</keyword>
<sequence>AVVGSTEMAPGVDPVEDFVRQRHLDAHKRKVARSQSTISTRWEVREESKLLPRRQNPKKEQLMEDRFSNIERENMRLLNRMQEIEHKGVSGAPACGSAAAGPAAGLLSRQATAETAAGGTALCTGCQLQGLRMQEASDGLNYCEGCWAVKLGKTKLNSVRVDEMIEKFKPQWPGKDYKLLTKNCQTFAIELTESQRHLDAHKRKVARSQSTISTRWEVREESKLLPRRQNPKKEQLMEDRFSNIERENMRLLNRMQEIEHKGVSGAPAGSAAAGPAAGLLSRQESLAVVESSSGLRTSVPGASRFLSGSLTVYSANAAKALLPKDLLHQLGRPEQNYASPEAYRSSKETFTLFLARHARERFGATWAVAEAGAAEAESLPKRLRPGGAFSVVAVVGPGIERVRLVEGGASREANMWAFALAGLELLGECLATRNNVTGLSKL</sequence>
<organism evidence="7 8">
    <name type="scientific">Polarella glacialis</name>
    <name type="common">Dinoflagellate</name>
    <dbReference type="NCBI Taxonomy" id="89957"/>
    <lineage>
        <taxon>Eukaryota</taxon>
        <taxon>Sar</taxon>
        <taxon>Alveolata</taxon>
        <taxon>Dinophyceae</taxon>
        <taxon>Suessiales</taxon>
        <taxon>Suessiaceae</taxon>
        <taxon>Polarella</taxon>
    </lineage>
</organism>
<comment type="caution">
    <text evidence="7">The sequence shown here is derived from an EMBL/GenBank/DDBJ whole genome shotgun (WGS) entry which is preliminary data.</text>
</comment>
<dbReference type="GO" id="GO:0006508">
    <property type="term" value="P:proteolysis"/>
    <property type="evidence" value="ECO:0007669"/>
    <property type="project" value="UniProtKB-KW"/>
</dbReference>
<dbReference type="Pfam" id="PF05903">
    <property type="entry name" value="Peptidase_C97"/>
    <property type="match status" value="1"/>
</dbReference>
<dbReference type="EMBL" id="CAJNNW010028485">
    <property type="protein sequence ID" value="CAE8696311.1"/>
    <property type="molecule type" value="Genomic_DNA"/>
</dbReference>
<dbReference type="InterPro" id="IPR029488">
    <property type="entry name" value="Hmw/CFAP97"/>
</dbReference>
<dbReference type="InterPro" id="IPR008136">
    <property type="entry name" value="CinA_C"/>
</dbReference>
<feature type="domain" description="CinA C-terminal" evidence="5">
    <location>
        <begin position="278"/>
        <end position="430"/>
    </location>
</feature>
<feature type="domain" description="PPPDE" evidence="6">
    <location>
        <begin position="148"/>
        <end position="193"/>
    </location>
</feature>
<evidence type="ECO:0008006" key="9">
    <source>
        <dbReference type="Google" id="ProtNLM"/>
    </source>
</evidence>
<dbReference type="PANTHER" id="PTHR33768:SF3">
    <property type="entry name" value="MIP11318P"/>
    <property type="match status" value="1"/>
</dbReference>
<accession>A0A813K6X6</accession>
<feature type="non-terminal residue" evidence="7">
    <location>
        <position position="1"/>
    </location>
</feature>